<evidence type="ECO:0000256" key="1">
    <source>
        <dbReference type="SAM" id="MobiDB-lite"/>
    </source>
</evidence>
<organism evidence="2 3">
    <name type="scientific">Methylocaldum szegediense</name>
    <dbReference type="NCBI Taxonomy" id="73780"/>
    <lineage>
        <taxon>Bacteria</taxon>
        <taxon>Pseudomonadati</taxon>
        <taxon>Pseudomonadota</taxon>
        <taxon>Gammaproteobacteria</taxon>
        <taxon>Methylococcales</taxon>
        <taxon>Methylococcaceae</taxon>
        <taxon>Methylocaldum</taxon>
    </lineage>
</organism>
<reference evidence="2 3" key="1">
    <citation type="submission" date="2023-03" db="EMBL/GenBank/DDBJ databases">
        <authorList>
            <person name="Pearce D."/>
        </authorList>
    </citation>
    <scope>NUCLEOTIDE SEQUENCE [LARGE SCALE GENOMIC DNA]</scope>
    <source>
        <strain evidence="2">Msz</strain>
    </source>
</reference>
<keyword evidence="3" id="KW-1185">Reference proteome</keyword>
<feature type="region of interest" description="Disordered" evidence="1">
    <location>
        <begin position="65"/>
        <end position="92"/>
    </location>
</feature>
<protein>
    <submittedName>
        <fullName evidence="2">Uncharacterized protein</fullName>
    </submittedName>
</protein>
<dbReference type="RefSeq" id="WP_026610778.1">
    <property type="nucleotide sequence ID" value="NZ_OX458333.1"/>
</dbReference>
<sequence>MNAPTEQTGDAGAIHCADCRHKVTTEHPVLTDCAKGIRAPGAGGLWWSLDRHACGEFERAGAEKDSESIVGYPETPEQRGLCHGRRQTVDGW</sequence>
<dbReference type="Proteomes" id="UP001162030">
    <property type="component" value="Chromosome"/>
</dbReference>
<gene>
    <name evidence="2" type="ORF">MSZNOR_0612</name>
</gene>
<accession>A0ABM9HXD0</accession>
<evidence type="ECO:0000313" key="2">
    <source>
        <dbReference type="EMBL" id="CAI8749069.1"/>
    </source>
</evidence>
<name>A0ABM9HXD0_9GAMM</name>
<dbReference type="EMBL" id="OX458333">
    <property type="protein sequence ID" value="CAI8749069.1"/>
    <property type="molecule type" value="Genomic_DNA"/>
</dbReference>
<proteinExistence type="predicted"/>
<evidence type="ECO:0000313" key="3">
    <source>
        <dbReference type="Proteomes" id="UP001162030"/>
    </source>
</evidence>